<gene>
    <name evidence="6" type="ORF">PVLDE_1404920</name>
</gene>
<evidence type="ECO:0000313" key="6">
    <source>
        <dbReference type="EMBL" id="CAD2105464.1"/>
    </source>
</evidence>
<dbReference type="Gene3D" id="3.20.20.330">
    <property type="entry name" value="Homocysteine-binding-like domain"/>
    <property type="match status" value="1"/>
</dbReference>
<dbReference type="Pfam" id="PF02574">
    <property type="entry name" value="S-methyl_trans"/>
    <property type="match status" value="2"/>
</dbReference>
<dbReference type="InterPro" id="IPR003726">
    <property type="entry name" value="HCY_dom"/>
</dbReference>
<dbReference type="InterPro" id="IPR036589">
    <property type="entry name" value="HCY_dom_sf"/>
</dbReference>
<keyword evidence="3" id="KW-0479">Metal-binding</keyword>
<dbReference type="GO" id="GO:0009086">
    <property type="term" value="P:methionine biosynthetic process"/>
    <property type="evidence" value="ECO:0007669"/>
    <property type="project" value="TreeGrafter"/>
</dbReference>
<evidence type="ECO:0000256" key="1">
    <source>
        <dbReference type="ARBA" id="ARBA00022603"/>
    </source>
</evidence>
<feature type="domain" description="Hcy-binding" evidence="5">
    <location>
        <begin position="8"/>
        <end position="103"/>
    </location>
</feature>
<keyword evidence="2 6" id="KW-0808">Transferase</keyword>
<dbReference type="VEuPathDB" id="PlasmoDB:PVLDE_1404920"/>
<proteinExistence type="predicted"/>
<keyword evidence="4" id="KW-0862">Zinc</keyword>
<evidence type="ECO:0000313" key="7">
    <source>
        <dbReference type="Proteomes" id="UP000515308"/>
    </source>
</evidence>
<accession>A0A6V7T189</accession>
<evidence type="ECO:0000256" key="2">
    <source>
        <dbReference type="ARBA" id="ARBA00022679"/>
    </source>
</evidence>
<dbReference type="Proteomes" id="UP000515308">
    <property type="component" value="Chromosome PVLDE_14"/>
</dbReference>
<sequence>MSKRLYTLDGGKISEFERLGLSHFDFLSCKYNEEERIKGIENLENIHLSYLLSGSNIITTNTYQVNLHSLRENNISIEKGKEIINTYIDIAYESCEKYKQIKKRNTCLYSDLETYKSPYEYVNHFQNIRQNLNVCNINDKINVQEYFNYVDLQNDILGKKIKMTKSSENFIAFSNGSYNSSFRNFTEYSGVFQKGKISQDEKKGKNKTNKLQRNEMNKLQNRLGKHFDITLNLAQFKKAFKEVRSPIEMVPKCKKGYEKCETNNDNNFRYDFFPTQKLFNYGIEYYIDVTDEEILSNCKFKLESFCRNRNKLNFFSLLTCTNIREVFTFYNTIKYYASSFNNNVIINFFCNDPKNIGCSNYSFFDIVSLLLYLDSYNKYIYAIGLNCVNINYVYNLFLPFKKYMSKYNNINIELYKSENQQINPFIKNILNDIKKNRYIYDINFFCSPNKTLDKVSFDNNTVNFQTHSENKKMHVYNNIEKWIDIGINGFGGCCYYTPYDISLINYGLSKIAT</sequence>
<dbReference type="PANTHER" id="PTHR46015:SF1">
    <property type="entry name" value="HOMOCYSTEINE S-METHYLTRANSFERASE-LIKE ISOFORM 1"/>
    <property type="match status" value="1"/>
</dbReference>
<dbReference type="GO" id="GO:0008898">
    <property type="term" value="F:S-adenosylmethionine-homocysteine S-methyltransferase activity"/>
    <property type="evidence" value="ECO:0007669"/>
    <property type="project" value="TreeGrafter"/>
</dbReference>
<organism evidence="6 7">
    <name type="scientific">Plasmodium vinckei lentum</name>
    <dbReference type="NCBI Taxonomy" id="138297"/>
    <lineage>
        <taxon>Eukaryota</taxon>
        <taxon>Sar</taxon>
        <taxon>Alveolata</taxon>
        <taxon>Apicomplexa</taxon>
        <taxon>Aconoidasida</taxon>
        <taxon>Haemosporida</taxon>
        <taxon>Plasmodiidae</taxon>
        <taxon>Plasmodium</taxon>
        <taxon>Plasmodium (Vinckeia)</taxon>
    </lineage>
</organism>
<feature type="domain" description="Hcy-binding" evidence="5">
    <location>
        <begin position="308"/>
        <end position="504"/>
    </location>
</feature>
<dbReference type="EMBL" id="LR865376">
    <property type="protein sequence ID" value="CAD2105464.1"/>
    <property type="molecule type" value="Genomic_DNA"/>
</dbReference>
<dbReference type="InterPro" id="IPR051486">
    <property type="entry name" value="Hcy_S-methyltransferase"/>
</dbReference>
<dbReference type="GO" id="GO:0046872">
    <property type="term" value="F:metal ion binding"/>
    <property type="evidence" value="ECO:0007669"/>
    <property type="project" value="UniProtKB-KW"/>
</dbReference>
<keyword evidence="1 6" id="KW-0489">Methyltransferase</keyword>
<dbReference type="GO" id="GO:0032259">
    <property type="term" value="P:methylation"/>
    <property type="evidence" value="ECO:0007669"/>
    <property type="project" value="UniProtKB-KW"/>
</dbReference>
<dbReference type="SUPFAM" id="SSF82282">
    <property type="entry name" value="Homocysteine S-methyltransferase"/>
    <property type="match status" value="1"/>
</dbReference>
<dbReference type="AlphaFoldDB" id="A0A6V7T189"/>
<name>A0A6V7T189_PLAVN</name>
<reference evidence="6 7" key="1">
    <citation type="submission" date="2020-08" db="EMBL/GenBank/DDBJ databases">
        <authorList>
            <person name="Ramaprasad A."/>
        </authorList>
    </citation>
    <scope>NUCLEOTIDE SEQUENCE [LARGE SCALE GENOMIC DNA]</scope>
</reference>
<protein>
    <submittedName>
        <fullName evidence="6">Homocysteine S-methyltransferase, putative</fullName>
    </submittedName>
</protein>
<evidence type="ECO:0000259" key="5">
    <source>
        <dbReference type="Pfam" id="PF02574"/>
    </source>
</evidence>
<dbReference type="PANTHER" id="PTHR46015">
    <property type="entry name" value="ZGC:172121"/>
    <property type="match status" value="1"/>
</dbReference>
<evidence type="ECO:0000256" key="3">
    <source>
        <dbReference type="ARBA" id="ARBA00022723"/>
    </source>
</evidence>
<dbReference type="GO" id="GO:0033528">
    <property type="term" value="P:S-methylmethionine cycle"/>
    <property type="evidence" value="ECO:0007669"/>
    <property type="project" value="TreeGrafter"/>
</dbReference>
<evidence type="ECO:0000256" key="4">
    <source>
        <dbReference type="ARBA" id="ARBA00022833"/>
    </source>
</evidence>